<dbReference type="Pfam" id="PF00079">
    <property type="entry name" value="Serpin"/>
    <property type="match status" value="1"/>
</dbReference>
<feature type="domain" description="Serpin" evidence="2">
    <location>
        <begin position="28"/>
        <end position="89"/>
    </location>
</feature>
<evidence type="ECO:0000313" key="3">
    <source>
        <dbReference type="EMBL" id="KAK2104678.1"/>
    </source>
</evidence>
<dbReference type="SUPFAM" id="SSF56574">
    <property type="entry name" value="Serpins"/>
    <property type="match status" value="1"/>
</dbReference>
<name>A0ABQ9V7N5_SAGOE</name>
<dbReference type="Proteomes" id="UP001266305">
    <property type="component" value="Unassembled WGS sequence"/>
</dbReference>
<evidence type="ECO:0000256" key="1">
    <source>
        <dbReference type="SAM" id="MobiDB-lite"/>
    </source>
</evidence>
<keyword evidence="4" id="KW-1185">Reference proteome</keyword>
<dbReference type="Gene3D" id="2.10.310.10">
    <property type="entry name" value="Serpins superfamily"/>
    <property type="match status" value="1"/>
</dbReference>
<reference evidence="3 4" key="1">
    <citation type="submission" date="2023-05" db="EMBL/GenBank/DDBJ databases">
        <title>B98-5 Cell Line De Novo Hybrid Assembly: An Optical Mapping Approach.</title>
        <authorList>
            <person name="Kananen K."/>
            <person name="Auerbach J.A."/>
            <person name="Kautto E."/>
            <person name="Blachly J.S."/>
        </authorList>
    </citation>
    <scope>NUCLEOTIDE SEQUENCE [LARGE SCALE GENOMIC DNA]</scope>
    <source>
        <strain evidence="3">B95-8</strain>
        <tissue evidence="3">Cell line</tissue>
    </source>
</reference>
<dbReference type="EMBL" id="JASSZA010000008">
    <property type="protein sequence ID" value="KAK2104678.1"/>
    <property type="molecule type" value="Genomic_DNA"/>
</dbReference>
<comment type="caution">
    <text evidence="3">The sequence shown here is derived from an EMBL/GenBank/DDBJ whole genome shotgun (WGS) entry which is preliminary data.</text>
</comment>
<dbReference type="InterPro" id="IPR036186">
    <property type="entry name" value="Serpin_sf"/>
</dbReference>
<protein>
    <recommendedName>
        <fullName evidence="2">Serpin domain-containing protein</fullName>
    </recommendedName>
</protein>
<dbReference type="InterPro" id="IPR023796">
    <property type="entry name" value="Serpin_dom"/>
</dbReference>
<gene>
    <name evidence="3" type="ORF">P7K49_018534</name>
</gene>
<organism evidence="3 4">
    <name type="scientific">Saguinus oedipus</name>
    <name type="common">Cotton-top tamarin</name>
    <name type="synonym">Oedipomidas oedipus</name>
    <dbReference type="NCBI Taxonomy" id="9490"/>
    <lineage>
        <taxon>Eukaryota</taxon>
        <taxon>Metazoa</taxon>
        <taxon>Chordata</taxon>
        <taxon>Craniata</taxon>
        <taxon>Vertebrata</taxon>
        <taxon>Euteleostomi</taxon>
        <taxon>Mammalia</taxon>
        <taxon>Eutheria</taxon>
        <taxon>Euarchontoglires</taxon>
        <taxon>Primates</taxon>
        <taxon>Haplorrhini</taxon>
        <taxon>Platyrrhini</taxon>
        <taxon>Cebidae</taxon>
        <taxon>Callitrichinae</taxon>
        <taxon>Saguinus</taxon>
    </lineage>
</organism>
<evidence type="ECO:0000313" key="4">
    <source>
        <dbReference type="Proteomes" id="UP001266305"/>
    </source>
</evidence>
<accession>A0ABQ9V7N5</accession>
<sequence>MLRLRFSVAPAGGRDNFCWINTGNRGPSKAEHRVKLTEEEEGAEDEDVTNLQSLPEYFLPMLCFNRPFQLLIFEKGSCNLPFMGKVMNPKAKSPSGDKSSHLLAPSPNPPSAVQCLGLLKKKENSSWSSLAQHTTYGSILWSLHKSPVSDSPISQINKPRSAVTQMTSQTHSLL</sequence>
<proteinExistence type="predicted"/>
<evidence type="ECO:0000259" key="2">
    <source>
        <dbReference type="Pfam" id="PF00079"/>
    </source>
</evidence>
<feature type="region of interest" description="Disordered" evidence="1">
    <location>
        <begin position="151"/>
        <end position="174"/>
    </location>
</feature>